<proteinExistence type="predicted"/>
<organism evidence="2 3">
    <name type="scientific">Acanthoscelides obtectus</name>
    <name type="common">Bean weevil</name>
    <name type="synonym">Bruchus obtectus</name>
    <dbReference type="NCBI Taxonomy" id="200917"/>
    <lineage>
        <taxon>Eukaryota</taxon>
        <taxon>Metazoa</taxon>
        <taxon>Ecdysozoa</taxon>
        <taxon>Arthropoda</taxon>
        <taxon>Hexapoda</taxon>
        <taxon>Insecta</taxon>
        <taxon>Pterygota</taxon>
        <taxon>Neoptera</taxon>
        <taxon>Endopterygota</taxon>
        <taxon>Coleoptera</taxon>
        <taxon>Polyphaga</taxon>
        <taxon>Cucujiformia</taxon>
        <taxon>Chrysomeloidea</taxon>
        <taxon>Chrysomelidae</taxon>
        <taxon>Bruchinae</taxon>
        <taxon>Bruchini</taxon>
        <taxon>Acanthoscelides</taxon>
    </lineage>
</organism>
<dbReference type="EMBL" id="CAKOFQ010006850">
    <property type="protein sequence ID" value="CAH1976682.1"/>
    <property type="molecule type" value="Genomic_DNA"/>
</dbReference>
<dbReference type="Proteomes" id="UP001152888">
    <property type="component" value="Unassembled WGS sequence"/>
</dbReference>
<accession>A0A9P0KJB8</accession>
<keyword evidence="3" id="KW-1185">Reference proteome</keyword>
<comment type="caution">
    <text evidence="2">The sequence shown here is derived from an EMBL/GenBank/DDBJ whole genome shotgun (WGS) entry which is preliminary data.</text>
</comment>
<gene>
    <name evidence="2" type="ORF">ACAOBT_LOCUS12271</name>
</gene>
<sequence>MELREQLGNIKRGQLQVTTFVAVKLASDLKKAATDPKLAGRLYGADVLVTFELLRNLVDYERSRRGLDLSHSQDKDYVGDAVQSTSVVLHEMYAGHWIRVRELTGEGPEDLVADIYRYLQVLAESQRDTYTTPFEIVAPDMVLGLDIVTPESVYGWEPAHLPPLYPGHSYSTESVILPDTSLFLEHNSNESPTISQHSSENPSIVFPKYNNYLLNASKDKRAGYRRSVDNTELVS</sequence>
<name>A0A9P0KJB8_ACAOB</name>
<dbReference type="Pfam" id="PF16489">
    <property type="entry name" value="GAIN"/>
    <property type="match status" value="1"/>
</dbReference>
<feature type="domain" description="AGRL2-4 GAIN subdomain A" evidence="1">
    <location>
        <begin position="18"/>
        <end position="102"/>
    </location>
</feature>
<dbReference type="AlphaFoldDB" id="A0A9P0KJB8"/>
<dbReference type="InterPro" id="IPR032471">
    <property type="entry name" value="AGRL2-4_GAIN_subdom_A"/>
</dbReference>
<evidence type="ECO:0000259" key="1">
    <source>
        <dbReference type="Pfam" id="PF16489"/>
    </source>
</evidence>
<dbReference type="OrthoDB" id="26203at2759"/>
<reference evidence="2" key="1">
    <citation type="submission" date="2022-03" db="EMBL/GenBank/DDBJ databases">
        <authorList>
            <person name="Sayadi A."/>
        </authorList>
    </citation>
    <scope>NUCLEOTIDE SEQUENCE</scope>
</reference>
<evidence type="ECO:0000313" key="2">
    <source>
        <dbReference type="EMBL" id="CAH1976682.1"/>
    </source>
</evidence>
<protein>
    <recommendedName>
        <fullName evidence="1">AGRL2-4 GAIN subdomain A domain-containing protein</fullName>
    </recommendedName>
</protein>
<evidence type="ECO:0000313" key="3">
    <source>
        <dbReference type="Proteomes" id="UP001152888"/>
    </source>
</evidence>